<dbReference type="Proteomes" id="UP001293593">
    <property type="component" value="Unassembled WGS sequence"/>
</dbReference>
<protein>
    <recommendedName>
        <fullName evidence="7">Protein kinase domain-containing protein</fullName>
    </recommendedName>
</protein>
<evidence type="ECO:0000313" key="8">
    <source>
        <dbReference type="EMBL" id="KAK4281479.1"/>
    </source>
</evidence>
<dbReference type="InterPro" id="IPR008271">
    <property type="entry name" value="Ser/Thr_kinase_AS"/>
</dbReference>
<dbReference type="InterPro" id="IPR011009">
    <property type="entry name" value="Kinase-like_dom_sf"/>
</dbReference>
<accession>A0AAE1TF99</accession>
<dbReference type="Pfam" id="PF00069">
    <property type="entry name" value="Pkinase"/>
    <property type="match status" value="1"/>
</dbReference>
<dbReference type="PROSITE" id="PS00107">
    <property type="entry name" value="PROTEIN_KINASE_ATP"/>
    <property type="match status" value="1"/>
</dbReference>
<dbReference type="PROSITE" id="PS50011">
    <property type="entry name" value="PROTEIN_KINASE_DOM"/>
    <property type="match status" value="1"/>
</dbReference>
<evidence type="ECO:0000259" key="7">
    <source>
        <dbReference type="PROSITE" id="PS50011"/>
    </source>
</evidence>
<dbReference type="InterPro" id="IPR017441">
    <property type="entry name" value="Protein_kinase_ATP_BS"/>
</dbReference>
<dbReference type="SMART" id="SM00220">
    <property type="entry name" value="S_TKc"/>
    <property type="match status" value="1"/>
</dbReference>
<dbReference type="GO" id="GO:0005524">
    <property type="term" value="F:ATP binding"/>
    <property type="evidence" value="ECO:0007669"/>
    <property type="project" value="UniProtKB-UniRule"/>
</dbReference>
<dbReference type="EMBL" id="JAWXYG010000002">
    <property type="protein sequence ID" value="KAK4281479.1"/>
    <property type="molecule type" value="Genomic_DNA"/>
</dbReference>
<evidence type="ECO:0000256" key="3">
    <source>
        <dbReference type="ARBA" id="ARBA00022777"/>
    </source>
</evidence>
<dbReference type="PANTHER" id="PTHR47973">
    <property type="entry name" value="CYSTEINE-RICH RECEPTOR-LIKE PROTEIN KINASE 3"/>
    <property type="match status" value="1"/>
</dbReference>
<dbReference type="FunFam" id="1.10.510.10:FF:000336">
    <property type="entry name" value="Cysteine-rich receptor-like protein kinase 2"/>
    <property type="match status" value="1"/>
</dbReference>
<evidence type="ECO:0000313" key="9">
    <source>
        <dbReference type="Proteomes" id="UP001293593"/>
    </source>
</evidence>
<feature type="binding site" evidence="5">
    <location>
        <position position="77"/>
    </location>
    <ligand>
        <name>ATP</name>
        <dbReference type="ChEBI" id="CHEBI:30616"/>
    </ligand>
</feature>
<name>A0AAE1TF99_9FABA</name>
<dbReference type="Gene3D" id="3.30.200.20">
    <property type="entry name" value="Phosphorylase Kinase, domain 1"/>
    <property type="match status" value="1"/>
</dbReference>
<dbReference type="SUPFAM" id="SSF56112">
    <property type="entry name" value="Protein kinase-like (PK-like)"/>
    <property type="match status" value="1"/>
</dbReference>
<comment type="similarity">
    <text evidence="6">Belongs to the protein kinase superfamily.</text>
</comment>
<feature type="domain" description="Protein kinase" evidence="7">
    <location>
        <begin position="49"/>
        <end position="329"/>
    </location>
</feature>
<sequence length="378" mass="42193">MKIPRSFLACFSPSVNEPSHLDDDSEGGSDGEAFRVFSGSELELATRGFNSWDKVGEGGFASVYKGQLRNGHVVAVKVLSIELESMRGEMEFVAELATLCRIKHENLVSLRGCAVEEGRRYLVFDYMENNSLSRTFLATEERRMKFRWELRSNISIGVARGLAYLHDQLKPHIVHRDIKPSNILLDHNFTPKLSDFGFAKLFRDDRSYVSTRVAGTLGYLAPEYATTGKLTRKSDVYSFGVLLLQIVSGQAVVDADQDTDRFLVEKVWAAYKANELVNMVDPVITNLSLVAEEAVRFLKVGLLCVQETARLRPRMTEAVEMLTNSSSIINDMEGVAISKPGFVADLRNIKIRQQIPVSPESNSSGTNQSLWSSLILAR</sequence>
<keyword evidence="6" id="KW-0723">Serine/threonine-protein kinase</keyword>
<evidence type="ECO:0000256" key="2">
    <source>
        <dbReference type="ARBA" id="ARBA00022741"/>
    </source>
</evidence>
<evidence type="ECO:0000256" key="6">
    <source>
        <dbReference type="RuleBase" id="RU000304"/>
    </source>
</evidence>
<keyword evidence="3" id="KW-0418">Kinase</keyword>
<keyword evidence="1" id="KW-0808">Transferase</keyword>
<evidence type="ECO:0000256" key="5">
    <source>
        <dbReference type="PROSITE-ProRule" id="PRU10141"/>
    </source>
</evidence>
<dbReference type="AlphaFoldDB" id="A0AAE1TF99"/>
<evidence type="ECO:0000256" key="1">
    <source>
        <dbReference type="ARBA" id="ARBA00022679"/>
    </source>
</evidence>
<evidence type="ECO:0000256" key="4">
    <source>
        <dbReference type="ARBA" id="ARBA00022840"/>
    </source>
</evidence>
<reference evidence="8" key="1">
    <citation type="submission" date="2023-10" db="EMBL/GenBank/DDBJ databases">
        <title>Chromosome-level genome of the transformable northern wattle, Acacia crassicarpa.</title>
        <authorList>
            <person name="Massaro I."/>
            <person name="Sinha N.R."/>
            <person name="Poethig S."/>
            <person name="Leichty A.R."/>
        </authorList>
    </citation>
    <scope>NUCLEOTIDE SEQUENCE</scope>
    <source>
        <strain evidence="8">Acra3RX</strain>
        <tissue evidence="8">Leaf</tissue>
    </source>
</reference>
<keyword evidence="4 5" id="KW-0067">ATP-binding</keyword>
<comment type="caution">
    <text evidence="8">The sequence shown here is derived from an EMBL/GenBank/DDBJ whole genome shotgun (WGS) entry which is preliminary data.</text>
</comment>
<dbReference type="GO" id="GO:0004674">
    <property type="term" value="F:protein serine/threonine kinase activity"/>
    <property type="evidence" value="ECO:0007669"/>
    <property type="project" value="UniProtKB-KW"/>
</dbReference>
<dbReference type="InterPro" id="IPR000719">
    <property type="entry name" value="Prot_kinase_dom"/>
</dbReference>
<dbReference type="InterPro" id="IPR052059">
    <property type="entry name" value="CR_Ser/Thr_kinase"/>
</dbReference>
<keyword evidence="2 5" id="KW-0547">Nucleotide-binding</keyword>
<proteinExistence type="inferred from homology"/>
<organism evidence="8 9">
    <name type="scientific">Acacia crassicarpa</name>
    <name type="common">northern wattle</name>
    <dbReference type="NCBI Taxonomy" id="499986"/>
    <lineage>
        <taxon>Eukaryota</taxon>
        <taxon>Viridiplantae</taxon>
        <taxon>Streptophyta</taxon>
        <taxon>Embryophyta</taxon>
        <taxon>Tracheophyta</taxon>
        <taxon>Spermatophyta</taxon>
        <taxon>Magnoliopsida</taxon>
        <taxon>eudicotyledons</taxon>
        <taxon>Gunneridae</taxon>
        <taxon>Pentapetalae</taxon>
        <taxon>rosids</taxon>
        <taxon>fabids</taxon>
        <taxon>Fabales</taxon>
        <taxon>Fabaceae</taxon>
        <taxon>Caesalpinioideae</taxon>
        <taxon>mimosoid clade</taxon>
        <taxon>Acacieae</taxon>
        <taxon>Acacia</taxon>
    </lineage>
</organism>
<keyword evidence="9" id="KW-1185">Reference proteome</keyword>
<dbReference type="Gene3D" id="1.10.510.10">
    <property type="entry name" value="Transferase(Phosphotransferase) domain 1"/>
    <property type="match status" value="1"/>
</dbReference>
<dbReference type="CDD" id="cd14066">
    <property type="entry name" value="STKc_IRAK"/>
    <property type="match status" value="1"/>
</dbReference>
<dbReference type="PROSITE" id="PS00108">
    <property type="entry name" value="PROTEIN_KINASE_ST"/>
    <property type="match status" value="1"/>
</dbReference>
<gene>
    <name evidence="8" type="ORF">QN277_012964</name>
</gene>